<dbReference type="GO" id="GO:0065002">
    <property type="term" value="P:intracellular protein transmembrane transport"/>
    <property type="evidence" value="ECO:0007669"/>
    <property type="project" value="UniProtKB-UniRule"/>
</dbReference>
<dbReference type="InterPro" id="IPR014001">
    <property type="entry name" value="Helicase_ATP-bd"/>
</dbReference>
<keyword evidence="5 10" id="KW-0067">ATP-binding</keyword>
<dbReference type="SUPFAM" id="SSF81767">
    <property type="entry name" value="Pre-protein crosslinking domain of SecA"/>
    <property type="match status" value="1"/>
</dbReference>
<keyword evidence="6 10" id="KW-0653">Protein transport</keyword>
<accession>A0A7U0KSQ2</accession>
<feature type="binding site" evidence="10">
    <location>
        <position position="488"/>
    </location>
    <ligand>
        <name>ATP</name>
        <dbReference type="ChEBI" id="CHEBI:30616"/>
    </ligand>
</feature>
<dbReference type="GO" id="GO:0005524">
    <property type="term" value="F:ATP binding"/>
    <property type="evidence" value="ECO:0007669"/>
    <property type="project" value="UniProtKB-UniRule"/>
</dbReference>
<dbReference type="InterPro" id="IPR011116">
    <property type="entry name" value="SecA_Wing/Scaffold"/>
</dbReference>
<sequence length="892" mass="104349">MFENIPQLFSLRKYYNLVKQINLVEPEFKELSTLEIREKFAKFKKQYEKNQNVDEIITPIFALSREMADRSIGLRPFDTQLVGGLILNDGKIAEMGTGEGKTLVAALPAILNSLSKKGVHIITVNQYLAKRDQEWIGQIYKNLGLTVGLIFNEMNKRERKINYSADITYLTNEELGFDYLRDNLTLLSINNVKPRFNYCIVDEVDSILIDEARTPLIISGPSETETYFHNKASLIAKELQEQKHFEVNQKTKNITINEAGYEKIKSQLELEELYDDGNAWIFYILNALKAQYLYIQNNDYIVENGEIIIVDKFTGRIMPGRRWADGLHQAVEVKENVAMQFESETVTSITYRNLFLLYNKLAGMTGTAKTSEKEFRQIYSLPVETVPPNKPSKRIDFNDIIFLDKKTKNNGILLECAHRYECKQPILLVVNTISDSEFLSRELTIAKIPHQVLNAKPENVRKESKIISEAGQLGAITIATNMAGRGTDILLGGNPKFLTRKFLIVFLRKFFKRTLPYQKNSESFLKINVCKNKISRIFLQQFKNINNKITYTEKDIYNILRSSSIEIKKLNTITVPHRFLEITLIVINNFYQNTCSKEKEIIEQLGGLFVIGAERNESKRIDNQIRGRTGRQGSPGSSIFMLSLEDELFQLFGGPKFKKQLENISIDDTGPLKIPFLQKSVKSIQEKVENYYYDGRKQLYQYDVILNNYIKKTFVEKKYIRNVDNIDFWAIRYSQRAITMMTCIYCYILKNVKNNEIRTKILYNFYKEFTIFFDFPFYNLNDVLANEKDILKCSVYLNRLILISYIRKTSSYTPDEKYLLKEQLRRNLLLRFDQIWMKHLKRIELLRDSVGWRAFNRKDPLYEYRIEALDIFVEFTFEYYNIICCDLLDFLR</sequence>
<gene>
    <name evidence="10 14" type="primary">secA</name>
</gene>
<dbReference type="InterPro" id="IPR011130">
    <property type="entry name" value="SecA_preprotein_X-link_dom"/>
</dbReference>
<dbReference type="GO" id="GO:0005737">
    <property type="term" value="C:cytoplasm"/>
    <property type="evidence" value="ECO:0007669"/>
    <property type="project" value="UniProtKB-SubCell"/>
</dbReference>
<protein>
    <recommendedName>
        <fullName evidence="10 11">Protein translocase subunit SecA</fullName>
        <ecNumber evidence="10">7.4.2.8</ecNumber>
    </recommendedName>
</protein>
<dbReference type="GO" id="GO:0008564">
    <property type="term" value="F:protein-exporting ATPase activity"/>
    <property type="evidence" value="ECO:0007669"/>
    <property type="project" value="UniProtKB-EC"/>
</dbReference>
<dbReference type="GO" id="GO:0005886">
    <property type="term" value="C:plasma membrane"/>
    <property type="evidence" value="ECO:0007669"/>
    <property type="project" value="UniProtKB-SubCell"/>
</dbReference>
<dbReference type="Gene3D" id="1.10.3060.10">
    <property type="entry name" value="Helical scaffold and wing domains of SecA"/>
    <property type="match status" value="1"/>
</dbReference>
<keyword evidence="14" id="KW-0934">Plastid</keyword>
<dbReference type="InterPro" id="IPR000185">
    <property type="entry name" value="SecA"/>
</dbReference>
<dbReference type="InterPro" id="IPR044722">
    <property type="entry name" value="SecA_SF2_C"/>
</dbReference>
<dbReference type="EMBL" id="MT859097">
    <property type="protein sequence ID" value="QQW50476.1"/>
    <property type="molecule type" value="Genomic_DNA"/>
</dbReference>
<evidence type="ECO:0000256" key="11">
    <source>
        <dbReference type="RuleBase" id="RU003874"/>
    </source>
</evidence>
<feature type="binding site" evidence="10">
    <location>
        <begin position="98"/>
        <end position="102"/>
    </location>
    <ligand>
        <name>ATP</name>
        <dbReference type="ChEBI" id="CHEBI:30616"/>
    </ligand>
</feature>
<dbReference type="Pfam" id="PF01043">
    <property type="entry name" value="SecA_PP_bind"/>
    <property type="match status" value="1"/>
</dbReference>
<dbReference type="AlphaFoldDB" id="A0A7U0KSQ2"/>
<reference evidence="14" key="1">
    <citation type="journal article" date="2021" name="J. Phycol.">
        <title>Olisthodiscus represents a new class of Ochrophyta.</title>
        <authorList>
            <person name="Barcyte D."/>
            <person name="Eikrem W."/>
            <person name="Engesmo A."/>
            <person name="Seoane S."/>
            <person name="Wohlmann J."/>
            <person name="Horak A."/>
            <person name="Yurchenko T."/>
            <person name="Elias M."/>
        </authorList>
    </citation>
    <scope>NUCLEOTIDE SEQUENCE</scope>
    <source>
        <strain evidence="14">K-0444</strain>
    </source>
</reference>
<dbReference type="Gene3D" id="3.40.50.300">
    <property type="entry name" value="P-loop containing nucleotide triphosphate hydrolases"/>
    <property type="match status" value="2"/>
</dbReference>
<evidence type="ECO:0000256" key="7">
    <source>
        <dbReference type="ARBA" id="ARBA00022967"/>
    </source>
</evidence>
<dbReference type="InterPro" id="IPR036670">
    <property type="entry name" value="SecA_X-link_sf"/>
</dbReference>
<organism evidence="14">
    <name type="scientific">Olisthodiscus luteus</name>
    <name type="common">Marine phytoflagellate</name>
    <dbReference type="NCBI Taxonomy" id="83000"/>
    <lineage>
        <taxon>Eukaryota</taxon>
        <taxon>Sar</taxon>
        <taxon>Stramenopiles</taxon>
        <taxon>Ochrophyta</taxon>
        <taxon>Olisthodiscophyceae</taxon>
        <taxon>Olisthodiscaceae</taxon>
        <taxon>Olisthodiscus</taxon>
    </lineage>
</organism>
<dbReference type="RefSeq" id="YP_010152815.1">
    <property type="nucleotide sequence ID" value="NC_057170.1"/>
</dbReference>
<comment type="function">
    <text evidence="10">Part of the Sec protein translocase complex. Interacts with the SecYEG preprotein conducting channel. Has a central role in coupling the hydrolysis of ATP to the transfer of proteins into and across the cell membrane, serving as an ATP-driven molecular motor driving the stepwise translocation of polypeptide chains across the membrane.</text>
</comment>
<feature type="domain" description="SecA family profile" evidence="13">
    <location>
        <begin position="1"/>
        <end position="673"/>
    </location>
</feature>
<dbReference type="EC" id="7.4.2.8" evidence="10"/>
<dbReference type="Pfam" id="PF07516">
    <property type="entry name" value="SecA_SW"/>
    <property type="match status" value="1"/>
</dbReference>
<dbReference type="PANTHER" id="PTHR30612:SF0">
    <property type="entry name" value="CHLOROPLAST PROTEIN-TRANSPORTING ATPASE"/>
    <property type="match status" value="1"/>
</dbReference>
<dbReference type="CDD" id="cd17928">
    <property type="entry name" value="DEXDc_SecA"/>
    <property type="match status" value="1"/>
</dbReference>
<dbReference type="Pfam" id="PF21090">
    <property type="entry name" value="P-loop_SecA"/>
    <property type="match status" value="1"/>
</dbReference>
<comment type="similarity">
    <text evidence="2 10 11">Belongs to the SecA family.</text>
</comment>
<feature type="binding site" evidence="10">
    <location>
        <position position="80"/>
    </location>
    <ligand>
        <name>ATP</name>
        <dbReference type="ChEBI" id="CHEBI:30616"/>
    </ligand>
</feature>
<dbReference type="SMART" id="SM00957">
    <property type="entry name" value="SecA_DEAD"/>
    <property type="match status" value="1"/>
</dbReference>
<keyword evidence="9 10" id="KW-0472">Membrane</keyword>
<dbReference type="FunFam" id="3.90.1440.10:FF:000003">
    <property type="entry name" value="Preprotein translocase SecA subunit"/>
    <property type="match status" value="1"/>
</dbReference>
<dbReference type="SMART" id="SM00958">
    <property type="entry name" value="SecA_PP_bind"/>
    <property type="match status" value="1"/>
</dbReference>
<comment type="catalytic activity">
    <reaction evidence="10">
        <text>ATP + H2O + cellular proteinSide 1 = ADP + phosphate + cellular proteinSide 2.</text>
        <dbReference type="EC" id="7.4.2.8"/>
    </reaction>
</comment>
<evidence type="ECO:0000259" key="13">
    <source>
        <dbReference type="PROSITE" id="PS51196"/>
    </source>
</evidence>
<dbReference type="SUPFAM" id="SSF52540">
    <property type="entry name" value="P-loop containing nucleoside triphosphate hydrolases"/>
    <property type="match status" value="2"/>
</dbReference>
<dbReference type="GO" id="GO:0006605">
    <property type="term" value="P:protein targeting"/>
    <property type="evidence" value="ECO:0007669"/>
    <property type="project" value="UniProtKB-UniRule"/>
</dbReference>
<evidence type="ECO:0000256" key="4">
    <source>
        <dbReference type="ARBA" id="ARBA00022741"/>
    </source>
</evidence>
<feature type="domain" description="Helicase ATP-binding" evidence="12">
    <location>
        <begin position="82"/>
        <end position="243"/>
    </location>
</feature>
<dbReference type="SUPFAM" id="SSF81886">
    <property type="entry name" value="Helical scaffold and wing domains of SecA"/>
    <property type="match status" value="1"/>
</dbReference>
<evidence type="ECO:0000256" key="2">
    <source>
        <dbReference type="ARBA" id="ARBA00007650"/>
    </source>
</evidence>
<dbReference type="NCBIfam" id="TIGR00963">
    <property type="entry name" value="secA"/>
    <property type="match status" value="1"/>
</dbReference>
<dbReference type="CDD" id="cd18803">
    <property type="entry name" value="SF2_C_secA"/>
    <property type="match status" value="1"/>
</dbReference>
<name>A0A7U0KSQ2_OLILU</name>
<evidence type="ECO:0000256" key="8">
    <source>
        <dbReference type="ARBA" id="ARBA00023010"/>
    </source>
</evidence>
<keyword evidence="3 10" id="KW-0813">Transport</keyword>
<comment type="subunit">
    <text evidence="10">Monomer and homodimer. Part of the essential Sec protein translocation apparatus which comprises SecA, SecYEG and auxiliary proteins SecDF. Other proteins may also be involved.</text>
</comment>
<dbReference type="HAMAP" id="MF_01382">
    <property type="entry name" value="SecA"/>
    <property type="match status" value="1"/>
</dbReference>
<evidence type="ECO:0000313" key="14">
    <source>
        <dbReference type="EMBL" id="QQW50476.1"/>
    </source>
</evidence>
<keyword evidence="10" id="KW-1003">Cell membrane</keyword>
<dbReference type="InterPro" id="IPR036266">
    <property type="entry name" value="SecA_Wing/Scaffold_sf"/>
</dbReference>
<geneLocation type="plastid" evidence="14"/>
<evidence type="ECO:0000256" key="3">
    <source>
        <dbReference type="ARBA" id="ARBA00022448"/>
    </source>
</evidence>
<dbReference type="Pfam" id="PF07517">
    <property type="entry name" value="SecA_DEAD"/>
    <property type="match status" value="1"/>
</dbReference>
<evidence type="ECO:0000256" key="10">
    <source>
        <dbReference type="HAMAP-Rule" id="MF_01382"/>
    </source>
</evidence>
<dbReference type="InterPro" id="IPR027417">
    <property type="entry name" value="P-loop_NTPase"/>
</dbReference>
<dbReference type="PROSITE" id="PS01312">
    <property type="entry name" value="SECA"/>
    <property type="match status" value="1"/>
</dbReference>
<keyword evidence="7 10" id="KW-1278">Translocase</keyword>
<dbReference type="PROSITE" id="PS51192">
    <property type="entry name" value="HELICASE_ATP_BIND_1"/>
    <property type="match status" value="1"/>
</dbReference>
<keyword evidence="8 10" id="KW-0811">Translocation</keyword>
<dbReference type="InterPro" id="IPR020937">
    <property type="entry name" value="SecA_CS"/>
</dbReference>
<comment type="subcellular location">
    <subcellularLocation>
        <location evidence="10">Cell membrane</location>
        <topology evidence="10">Peripheral membrane protein</topology>
        <orientation evidence="10">Cytoplasmic side</orientation>
    </subcellularLocation>
    <subcellularLocation>
        <location evidence="10">Cytoplasm</location>
    </subcellularLocation>
    <subcellularLocation>
        <location evidence="1">Membrane</location>
        <topology evidence="1">Peripheral membrane protein</topology>
    </subcellularLocation>
    <text evidence="10">Distribution is 50-50.</text>
</comment>
<dbReference type="InterPro" id="IPR014018">
    <property type="entry name" value="SecA_motor_DEAD"/>
</dbReference>
<proteinExistence type="inferred from homology"/>
<dbReference type="InterPro" id="IPR011115">
    <property type="entry name" value="SecA_DEAD"/>
</dbReference>
<keyword evidence="4 10" id="KW-0547">Nucleotide-binding</keyword>
<dbReference type="PROSITE" id="PS51196">
    <property type="entry name" value="SECA_MOTOR_DEAD"/>
    <property type="match status" value="1"/>
</dbReference>
<dbReference type="GeneID" id="67154403"/>
<evidence type="ECO:0000256" key="6">
    <source>
        <dbReference type="ARBA" id="ARBA00022927"/>
    </source>
</evidence>
<evidence type="ECO:0000256" key="9">
    <source>
        <dbReference type="ARBA" id="ARBA00023136"/>
    </source>
</evidence>
<keyword evidence="10" id="KW-0963">Cytoplasm</keyword>
<evidence type="ECO:0000256" key="1">
    <source>
        <dbReference type="ARBA" id="ARBA00004170"/>
    </source>
</evidence>
<dbReference type="GO" id="GO:0017038">
    <property type="term" value="P:protein import"/>
    <property type="evidence" value="ECO:0007669"/>
    <property type="project" value="InterPro"/>
</dbReference>
<dbReference type="PANTHER" id="PTHR30612">
    <property type="entry name" value="SECA INNER MEMBRANE COMPONENT OF SEC PROTEIN SECRETION SYSTEM"/>
    <property type="match status" value="1"/>
</dbReference>
<dbReference type="PRINTS" id="PR00906">
    <property type="entry name" value="SECA"/>
</dbReference>
<evidence type="ECO:0000256" key="5">
    <source>
        <dbReference type="ARBA" id="ARBA00022840"/>
    </source>
</evidence>
<dbReference type="Gene3D" id="3.90.1440.10">
    <property type="entry name" value="SecA, preprotein cross-linking domain"/>
    <property type="match status" value="1"/>
</dbReference>
<evidence type="ECO:0000259" key="12">
    <source>
        <dbReference type="PROSITE" id="PS51192"/>
    </source>
</evidence>